<dbReference type="Proteomes" id="UP000606786">
    <property type="component" value="Unassembled WGS sequence"/>
</dbReference>
<sequence length="74" mass="8706">KQSTTSLQEYRQKHFDDQVDTKSVNLDPHAVIQVIMLYEDIRLEHLKTANEQIISKFECKQRKETIVLMSSQLS</sequence>
<organism evidence="1 2">
    <name type="scientific">Ceratitis capitata</name>
    <name type="common">Mediterranean fruit fly</name>
    <name type="synonym">Tephritis capitata</name>
    <dbReference type="NCBI Taxonomy" id="7213"/>
    <lineage>
        <taxon>Eukaryota</taxon>
        <taxon>Metazoa</taxon>
        <taxon>Ecdysozoa</taxon>
        <taxon>Arthropoda</taxon>
        <taxon>Hexapoda</taxon>
        <taxon>Insecta</taxon>
        <taxon>Pterygota</taxon>
        <taxon>Neoptera</taxon>
        <taxon>Endopterygota</taxon>
        <taxon>Diptera</taxon>
        <taxon>Brachycera</taxon>
        <taxon>Muscomorpha</taxon>
        <taxon>Tephritoidea</taxon>
        <taxon>Tephritidae</taxon>
        <taxon>Ceratitis</taxon>
        <taxon>Ceratitis</taxon>
    </lineage>
</organism>
<reference evidence="1" key="1">
    <citation type="submission" date="2020-11" db="EMBL/GenBank/DDBJ databases">
        <authorList>
            <person name="Whitehead M."/>
        </authorList>
    </citation>
    <scope>NUCLEOTIDE SEQUENCE</scope>
    <source>
        <strain evidence="1">EGII</strain>
    </source>
</reference>
<gene>
    <name evidence="1" type="ORF">CCAP1982_LOCUS14670</name>
</gene>
<dbReference type="EMBL" id="CAJHJT010000034">
    <property type="protein sequence ID" value="CAD7006348.1"/>
    <property type="molecule type" value="Genomic_DNA"/>
</dbReference>
<protein>
    <submittedName>
        <fullName evidence="1">(Mediterranean fruit fly) hypothetical protein</fullName>
    </submittedName>
</protein>
<comment type="caution">
    <text evidence="1">The sequence shown here is derived from an EMBL/GenBank/DDBJ whole genome shotgun (WGS) entry which is preliminary data.</text>
</comment>
<name>A0A811V726_CERCA</name>
<keyword evidence="2" id="KW-1185">Reference proteome</keyword>
<evidence type="ECO:0000313" key="1">
    <source>
        <dbReference type="EMBL" id="CAD7006348.1"/>
    </source>
</evidence>
<dbReference type="AlphaFoldDB" id="A0A811V726"/>
<accession>A0A811V726</accession>
<feature type="non-terminal residue" evidence="1">
    <location>
        <position position="1"/>
    </location>
</feature>
<proteinExistence type="predicted"/>
<evidence type="ECO:0000313" key="2">
    <source>
        <dbReference type="Proteomes" id="UP000606786"/>
    </source>
</evidence>